<accession>A0ABP1FZB5</accession>
<comment type="caution">
    <text evidence="1">The sequence shown here is derived from an EMBL/GenBank/DDBJ whole genome shotgun (WGS) entry which is preliminary data.</text>
</comment>
<dbReference type="EMBL" id="CAXHTA020000008">
    <property type="protein sequence ID" value="CAL5223447.1"/>
    <property type="molecule type" value="Genomic_DNA"/>
</dbReference>
<name>A0ABP1FZB5_9CHLO</name>
<proteinExistence type="predicted"/>
<evidence type="ECO:0000313" key="2">
    <source>
        <dbReference type="Proteomes" id="UP001497392"/>
    </source>
</evidence>
<gene>
    <name evidence="1" type="primary">g5966</name>
    <name evidence="1" type="ORF">VP750_LOCUS5106</name>
</gene>
<sequence length="84" mass="9222">MCRIQLNRNERLKAGLASVLSLLEGDNVCVASWNPLDSPWRTWPAPAETPAESSACPSRLQMANSIQEYPQAGPISGFTVQRTH</sequence>
<evidence type="ECO:0000313" key="1">
    <source>
        <dbReference type="EMBL" id="CAL5223447.1"/>
    </source>
</evidence>
<protein>
    <submittedName>
        <fullName evidence="1">G5966 protein</fullName>
    </submittedName>
</protein>
<keyword evidence="2" id="KW-1185">Reference proteome</keyword>
<dbReference type="Proteomes" id="UP001497392">
    <property type="component" value="Unassembled WGS sequence"/>
</dbReference>
<reference evidence="1 2" key="1">
    <citation type="submission" date="2024-06" db="EMBL/GenBank/DDBJ databases">
        <authorList>
            <person name="Kraege A."/>
            <person name="Thomma B."/>
        </authorList>
    </citation>
    <scope>NUCLEOTIDE SEQUENCE [LARGE SCALE GENOMIC DNA]</scope>
</reference>
<organism evidence="1 2">
    <name type="scientific">Coccomyxa viridis</name>
    <dbReference type="NCBI Taxonomy" id="1274662"/>
    <lineage>
        <taxon>Eukaryota</taxon>
        <taxon>Viridiplantae</taxon>
        <taxon>Chlorophyta</taxon>
        <taxon>core chlorophytes</taxon>
        <taxon>Trebouxiophyceae</taxon>
        <taxon>Trebouxiophyceae incertae sedis</taxon>
        <taxon>Coccomyxaceae</taxon>
        <taxon>Coccomyxa</taxon>
    </lineage>
</organism>